<dbReference type="GO" id="GO:0006915">
    <property type="term" value="P:apoptotic process"/>
    <property type="evidence" value="ECO:0007669"/>
    <property type="project" value="UniProtKB-KW"/>
</dbReference>
<protein>
    <recommendedName>
        <fullName evidence="11">Cysteine/serine-rich nuclear protein N-terminal domain-containing protein</fullName>
    </recommendedName>
</protein>
<evidence type="ECO:0000313" key="13">
    <source>
        <dbReference type="Proteomes" id="UP000829720"/>
    </source>
</evidence>
<keyword evidence="4" id="KW-0805">Transcription regulation</keyword>
<keyword evidence="5" id="KW-0238">DNA-binding</keyword>
<keyword evidence="9" id="KW-0175">Coiled coil</keyword>
<dbReference type="InterPro" id="IPR023260">
    <property type="entry name" value="Cys/Ser-rich_nuc_prot"/>
</dbReference>
<dbReference type="EMBL" id="JAERUA010000016">
    <property type="protein sequence ID" value="KAI1888934.1"/>
    <property type="molecule type" value="Genomic_DNA"/>
</dbReference>
<evidence type="ECO:0000256" key="8">
    <source>
        <dbReference type="ARBA" id="ARBA00023242"/>
    </source>
</evidence>
<dbReference type="AlphaFoldDB" id="A0A8T3CZX9"/>
<organism evidence="12 13">
    <name type="scientific">Albula goreensis</name>
    <dbReference type="NCBI Taxonomy" id="1534307"/>
    <lineage>
        <taxon>Eukaryota</taxon>
        <taxon>Metazoa</taxon>
        <taxon>Chordata</taxon>
        <taxon>Craniata</taxon>
        <taxon>Vertebrata</taxon>
        <taxon>Euteleostomi</taxon>
        <taxon>Actinopterygii</taxon>
        <taxon>Neopterygii</taxon>
        <taxon>Teleostei</taxon>
        <taxon>Albuliformes</taxon>
        <taxon>Albulidae</taxon>
        <taxon>Albula</taxon>
    </lineage>
</organism>
<keyword evidence="7" id="KW-0804">Transcription</keyword>
<feature type="compositionally biased region" description="Polar residues" evidence="10">
    <location>
        <begin position="436"/>
        <end position="469"/>
    </location>
</feature>
<proteinExistence type="inferred from homology"/>
<evidence type="ECO:0000256" key="3">
    <source>
        <dbReference type="ARBA" id="ARBA00022703"/>
    </source>
</evidence>
<feature type="region of interest" description="Disordered" evidence="10">
    <location>
        <begin position="337"/>
        <end position="360"/>
    </location>
</feature>
<gene>
    <name evidence="12" type="ORF">AGOR_G00173870</name>
</gene>
<dbReference type="PANTHER" id="PTHR13580">
    <property type="entry name" value="TGF-BETA INDUCED APOPTOSIS PROTEIN"/>
    <property type="match status" value="1"/>
</dbReference>
<evidence type="ECO:0000256" key="10">
    <source>
        <dbReference type="SAM" id="MobiDB-lite"/>
    </source>
</evidence>
<keyword evidence="3" id="KW-0053">Apoptosis</keyword>
<keyword evidence="6" id="KW-0010">Activator</keyword>
<comment type="subcellular location">
    <subcellularLocation>
        <location evidence="1">Nucleus</location>
    </subcellularLocation>
</comment>
<feature type="compositionally biased region" description="Polar residues" evidence="10">
    <location>
        <begin position="61"/>
        <end position="76"/>
    </location>
</feature>
<dbReference type="GO" id="GO:0000981">
    <property type="term" value="F:DNA-binding transcription factor activity, RNA polymerase II-specific"/>
    <property type="evidence" value="ECO:0007669"/>
    <property type="project" value="TreeGrafter"/>
</dbReference>
<dbReference type="PANTHER" id="PTHR13580:SF10">
    <property type="entry name" value="CYSTEINE_SERINE-RICH NUCLEAR PROTEIN 1"/>
    <property type="match status" value="1"/>
</dbReference>
<evidence type="ECO:0000256" key="2">
    <source>
        <dbReference type="ARBA" id="ARBA00008548"/>
    </source>
</evidence>
<keyword evidence="8" id="KW-0539">Nucleus</keyword>
<evidence type="ECO:0000256" key="4">
    <source>
        <dbReference type="ARBA" id="ARBA00023015"/>
    </source>
</evidence>
<feature type="region of interest" description="Disordered" evidence="10">
    <location>
        <begin position="429"/>
        <end position="472"/>
    </location>
</feature>
<evidence type="ECO:0000313" key="12">
    <source>
        <dbReference type="EMBL" id="KAI1888934.1"/>
    </source>
</evidence>
<accession>A0A8T3CZX9</accession>
<evidence type="ECO:0000259" key="11">
    <source>
        <dbReference type="Pfam" id="PF16019"/>
    </source>
</evidence>
<evidence type="ECO:0000256" key="1">
    <source>
        <dbReference type="ARBA" id="ARBA00004123"/>
    </source>
</evidence>
<dbReference type="InterPro" id="IPR031972">
    <property type="entry name" value="CSRNP_N"/>
</dbReference>
<sequence>MVFPVLFHPNRLSSHRHITMSGVLKRKFEEVDEDPCYSSSSPSSLSSSAYSEWDSDGESCYSDTLDSRPSNPSSPAAQFPPSYRVSTTSLLENCSVITHRQLQGCQVTSILKKAKRAKRSNVQFDQVTVFYFPRCQGFTSVPSRGGCTLGMVRQHSACRQYTLAEFAVKQRQLRREKLKQRLKEERLEALKLKLTKNGTRESEEANRLTVDDISENDIDISGVDLQDGFVLHPYPSKMRHALLKAAGVKKVDKEEKRQLHDIRLSREDCGCDCQGFCEPETCACSLAGIKCQMDHSSFPCGCTKDGCGNTEGRIEFNSSRVQTHYIHTIMKLELEKRLEESSEDGSQIQEDDTLSEDVPSVHSMPTCPTFHFSSDLAVVGENSCSSDMTDSSSSSSCQSEDSEAGGSPHPDQPQLDVDDDGLARILSFSDSDNEDCSSGSNQPQQLSDGGYSTTDSLNGNDSPTKTSSAGEHMDNHSLSISELLDENANQASALFHSGPIPHTPSPSIDHSASYMDLSLSSESDLEFLDSFPDYSPSPLYNSLRDYENLDNFFHFQLPSYPSLPQTSDSGTCFLESLIGLSESVPEPPATFTDNQLLEEAIKSSVMESVKV</sequence>
<feature type="region of interest" description="Disordered" evidence="10">
    <location>
        <begin position="60"/>
        <end position="81"/>
    </location>
</feature>
<evidence type="ECO:0000256" key="9">
    <source>
        <dbReference type="SAM" id="Coils"/>
    </source>
</evidence>
<comment type="caution">
    <text evidence="12">The sequence shown here is derived from an EMBL/GenBank/DDBJ whole genome shotgun (WGS) entry which is preliminary data.</text>
</comment>
<dbReference type="Proteomes" id="UP000829720">
    <property type="component" value="Unassembled WGS sequence"/>
</dbReference>
<evidence type="ECO:0000256" key="7">
    <source>
        <dbReference type="ARBA" id="ARBA00023163"/>
    </source>
</evidence>
<evidence type="ECO:0000256" key="6">
    <source>
        <dbReference type="ARBA" id="ARBA00023159"/>
    </source>
</evidence>
<dbReference type="Pfam" id="PF16019">
    <property type="entry name" value="CSRNP_N"/>
    <property type="match status" value="1"/>
</dbReference>
<keyword evidence="13" id="KW-1185">Reference proteome</keyword>
<dbReference type="OrthoDB" id="5946974at2759"/>
<feature type="compositionally biased region" description="Low complexity" evidence="10">
    <location>
        <begin position="383"/>
        <end position="399"/>
    </location>
</feature>
<reference evidence="12" key="1">
    <citation type="submission" date="2021-01" db="EMBL/GenBank/DDBJ databases">
        <authorList>
            <person name="Zahm M."/>
            <person name="Roques C."/>
            <person name="Cabau C."/>
            <person name="Klopp C."/>
            <person name="Donnadieu C."/>
            <person name="Jouanno E."/>
            <person name="Lampietro C."/>
            <person name="Louis A."/>
            <person name="Herpin A."/>
            <person name="Echchiki A."/>
            <person name="Berthelot C."/>
            <person name="Parey E."/>
            <person name="Roest-Crollius H."/>
            <person name="Braasch I."/>
            <person name="Postlethwait J."/>
            <person name="Bobe J."/>
            <person name="Montfort J."/>
            <person name="Bouchez O."/>
            <person name="Begum T."/>
            <person name="Mejri S."/>
            <person name="Adams A."/>
            <person name="Chen W.-J."/>
            <person name="Guiguen Y."/>
        </authorList>
    </citation>
    <scope>NUCLEOTIDE SEQUENCE</scope>
    <source>
        <tissue evidence="12">Blood</tissue>
    </source>
</reference>
<feature type="coiled-coil region" evidence="9">
    <location>
        <begin position="168"/>
        <end position="195"/>
    </location>
</feature>
<feature type="region of interest" description="Disordered" evidence="10">
    <location>
        <begin position="382"/>
        <end position="417"/>
    </location>
</feature>
<comment type="similarity">
    <text evidence="2">Belongs to the AXUD1 family.</text>
</comment>
<dbReference type="PRINTS" id="PR02031">
    <property type="entry name" value="CYSSERRICHNP"/>
</dbReference>
<evidence type="ECO:0000256" key="5">
    <source>
        <dbReference type="ARBA" id="ARBA00023125"/>
    </source>
</evidence>
<feature type="domain" description="Cysteine/serine-rich nuclear protein N-terminal" evidence="11">
    <location>
        <begin position="118"/>
        <end position="336"/>
    </location>
</feature>
<name>A0A8T3CZX9_9TELE</name>
<dbReference type="GO" id="GO:0043565">
    <property type="term" value="F:sequence-specific DNA binding"/>
    <property type="evidence" value="ECO:0007669"/>
    <property type="project" value="TreeGrafter"/>
</dbReference>
<dbReference type="GO" id="GO:0005634">
    <property type="term" value="C:nucleus"/>
    <property type="evidence" value="ECO:0007669"/>
    <property type="project" value="UniProtKB-SubCell"/>
</dbReference>